<evidence type="ECO:0000313" key="1">
    <source>
        <dbReference type="EMBL" id="RZC50295.1"/>
    </source>
</evidence>
<gene>
    <name evidence="1" type="ORF">C5167_018716</name>
</gene>
<sequence>MEPLDKMATHGLHGKVIQPNALLNGRRVQVIISTDFRIVNIKVWCDGSFMGYYFYCNVANCSTTTKY</sequence>
<proteinExistence type="predicted"/>
<name>A0A4Y7IS87_PAPSO</name>
<dbReference type="Proteomes" id="UP000316621">
    <property type="component" value="Chromosome 2"/>
</dbReference>
<protein>
    <submittedName>
        <fullName evidence="1">Uncharacterized protein</fullName>
    </submittedName>
</protein>
<evidence type="ECO:0000313" key="2">
    <source>
        <dbReference type="Proteomes" id="UP000316621"/>
    </source>
</evidence>
<dbReference type="Gramene" id="RZC50295">
    <property type="protein sequence ID" value="RZC50295"/>
    <property type="gene ID" value="C5167_018716"/>
</dbReference>
<reference evidence="1 2" key="1">
    <citation type="journal article" date="2018" name="Science">
        <title>The opium poppy genome and morphinan production.</title>
        <authorList>
            <person name="Guo L."/>
            <person name="Winzer T."/>
            <person name="Yang X."/>
            <person name="Li Y."/>
            <person name="Ning Z."/>
            <person name="He Z."/>
            <person name="Teodor R."/>
            <person name="Lu Y."/>
            <person name="Bowser T.A."/>
            <person name="Graham I.A."/>
            <person name="Ye K."/>
        </authorList>
    </citation>
    <scope>NUCLEOTIDE SEQUENCE [LARGE SCALE GENOMIC DNA]</scope>
    <source>
        <strain evidence="2">cv. HN1</strain>
        <tissue evidence="1">Leaves</tissue>
    </source>
</reference>
<dbReference type="AlphaFoldDB" id="A0A4Y7IS87"/>
<dbReference type="EMBL" id="CM010716">
    <property type="protein sequence ID" value="RZC50295.1"/>
    <property type="molecule type" value="Genomic_DNA"/>
</dbReference>
<accession>A0A4Y7IS87</accession>
<keyword evidence="2" id="KW-1185">Reference proteome</keyword>
<organism evidence="1 2">
    <name type="scientific">Papaver somniferum</name>
    <name type="common">Opium poppy</name>
    <dbReference type="NCBI Taxonomy" id="3469"/>
    <lineage>
        <taxon>Eukaryota</taxon>
        <taxon>Viridiplantae</taxon>
        <taxon>Streptophyta</taxon>
        <taxon>Embryophyta</taxon>
        <taxon>Tracheophyta</taxon>
        <taxon>Spermatophyta</taxon>
        <taxon>Magnoliopsida</taxon>
        <taxon>Ranunculales</taxon>
        <taxon>Papaveraceae</taxon>
        <taxon>Papaveroideae</taxon>
        <taxon>Papaver</taxon>
    </lineage>
</organism>